<evidence type="ECO:0000256" key="3">
    <source>
        <dbReference type="ARBA" id="ARBA00022490"/>
    </source>
</evidence>
<dbReference type="SUPFAM" id="SSF50729">
    <property type="entry name" value="PH domain-like"/>
    <property type="match status" value="1"/>
</dbReference>
<reference evidence="8" key="1">
    <citation type="submission" date="2021-02" db="EMBL/GenBank/DDBJ databases">
        <authorList>
            <person name="Nowell W R."/>
        </authorList>
    </citation>
    <scope>NUCLEOTIDE SEQUENCE</scope>
</reference>
<dbReference type="InterPro" id="IPR031953">
    <property type="entry name" value="mRNA_decap_C"/>
</dbReference>
<dbReference type="OrthoDB" id="10011728at2759"/>
<name>A0A815I0B4_9BILA</name>
<feature type="region of interest" description="Disordered" evidence="6">
    <location>
        <begin position="1"/>
        <end position="43"/>
    </location>
</feature>
<keyword evidence="3" id="KW-0963">Cytoplasm</keyword>
<comment type="subcellular location">
    <subcellularLocation>
        <location evidence="1">Cytoplasm</location>
    </subcellularLocation>
</comment>
<dbReference type="InterPro" id="IPR010334">
    <property type="entry name" value="Dcp1"/>
</dbReference>
<dbReference type="PANTHER" id="PTHR16290">
    <property type="entry name" value="TRANSCRIPTION FACTOR SMIF DECAPPING ENZYME DCP1"/>
    <property type="match status" value="1"/>
</dbReference>
<evidence type="ECO:0000256" key="5">
    <source>
        <dbReference type="ARBA" id="ARBA00023161"/>
    </source>
</evidence>
<proteinExistence type="inferred from homology"/>
<dbReference type="Proteomes" id="UP000663823">
    <property type="component" value="Unassembled WGS sequence"/>
</dbReference>
<dbReference type="EMBL" id="CAJNOO010003954">
    <property type="protein sequence ID" value="CAF1361947.1"/>
    <property type="molecule type" value="Genomic_DNA"/>
</dbReference>
<evidence type="ECO:0000256" key="1">
    <source>
        <dbReference type="ARBA" id="ARBA00004496"/>
    </source>
</evidence>
<dbReference type="GO" id="GO:0003729">
    <property type="term" value="F:mRNA binding"/>
    <property type="evidence" value="ECO:0007669"/>
    <property type="project" value="TreeGrafter"/>
</dbReference>
<dbReference type="EMBL" id="CAJOAX010007036">
    <property type="protein sequence ID" value="CAF3998579.1"/>
    <property type="molecule type" value="Genomic_DNA"/>
</dbReference>
<evidence type="ECO:0000256" key="6">
    <source>
        <dbReference type="SAM" id="MobiDB-lite"/>
    </source>
</evidence>
<feature type="region of interest" description="Disordered" evidence="6">
    <location>
        <begin position="301"/>
        <end position="346"/>
    </location>
</feature>
<protein>
    <recommendedName>
        <fullName evidence="7">mRNA-decapping enzyme C-terminal domain-containing protein</fullName>
    </recommendedName>
</protein>
<dbReference type="AlphaFoldDB" id="A0A815I0B4"/>
<dbReference type="GO" id="GO:0006397">
    <property type="term" value="P:mRNA processing"/>
    <property type="evidence" value="ECO:0007669"/>
    <property type="project" value="UniProtKB-KW"/>
</dbReference>
<dbReference type="Gene3D" id="6.10.140.2030">
    <property type="match status" value="1"/>
</dbReference>
<dbReference type="GO" id="GO:0000290">
    <property type="term" value="P:deadenylation-dependent decapping of nuclear-transcribed mRNA"/>
    <property type="evidence" value="ECO:0007669"/>
    <property type="project" value="InterPro"/>
</dbReference>
<accession>A0A815I0B4</accession>
<keyword evidence="5" id="KW-0866">Nonsense-mediated mRNA decay</keyword>
<dbReference type="Gene3D" id="2.30.29.30">
    <property type="entry name" value="Pleckstrin-homology domain (PH domain)/Phosphotyrosine-binding domain (PTB)"/>
    <property type="match status" value="1"/>
</dbReference>
<keyword evidence="4" id="KW-0507">mRNA processing</keyword>
<evidence type="ECO:0000313" key="10">
    <source>
        <dbReference type="Proteomes" id="UP000663882"/>
    </source>
</evidence>
<dbReference type="Pfam" id="PF06058">
    <property type="entry name" value="DCP1"/>
    <property type="match status" value="1"/>
</dbReference>
<evidence type="ECO:0000256" key="2">
    <source>
        <dbReference type="ARBA" id="ARBA00008778"/>
    </source>
</evidence>
<dbReference type="GO" id="GO:0008047">
    <property type="term" value="F:enzyme activator activity"/>
    <property type="evidence" value="ECO:0007669"/>
    <property type="project" value="InterPro"/>
</dbReference>
<evidence type="ECO:0000259" key="7">
    <source>
        <dbReference type="Pfam" id="PF16741"/>
    </source>
</evidence>
<evidence type="ECO:0000313" key="8">
    <source>
        <dbReference type="EMBL" id="CAF1361947.1"/>
    </source>
</evidence>
<dbReference type="GO" id="GO:0000184">
    <property type="term" value="P:nuclear-transcribed mRNA catabolic process, nonsense-mediated decay"/>
    <property type="evidence" value="ECO:0007669"/>
    <property type="project" value="UniProtKB-KW"/>
</dbReference>
<feature type="compositionally biased region" description="Low complexity" evidence="6">
    <location>
        <begin position="328"/>
        <end position="340"/>
    </location>
</feature>
<dbReference type="InterPro" id="IPR011993">
    <property type="entry name" value="PH-like_dom_sf"/>
</dbReference>
<dbReference type="PANTHER" id="PTHR16290:SF0">
    <property type="entry name" value="DECAPPING PROTEIN 1, ISOFORM A"/>
    <property type="match status" value="1"/>
</dbReference>
<gene>
    <name evidence="9" type="ORF">OTI717_LOCUS28881</name>
    <name evidence="8" type="ORF">RFH988_LOCUS32867</name>
</gene>
<feature type="domain" description="mRNA-decapping enzyme C-terminal" evidence="7">
    <location>
        <begin position="420"/>
        <end position="448"/>
    </location>
</feature>
<organism evidence="8 10">
    <name type="scientific">Rotaria sordida</name>
    <dbReference type="NCBI Taxonomy" id="392033"/>
    <lineage>
        <taxon>Eukaryota</taxon>
        <taxon>Metazoa</taxon>
        <taxon>Spiralia</taxon>
        <taxon>Gnathifera</taxon>
        <taxon>Rotifera</taxon>
        <taxon>Eurotatoria</taxon>
        <taxon>Bdelloidea</taxon>
        <taxon>Philodinida</taxon>
        <taxon>Philodinidae</taxon>
        <taxon>Rotaria</taxon>
    </lineage>
</organism>
<evidence type="ECO:0000256" key="4">
    <source>
        <dbReference type="ARBA" id="ARBA00022664"/>
    </source>
</evidence>
<dbReference type="Proteomes" id="UP000663882">
    <property type="component" value="Unassembled WGS sequence"/>
</dbReference>
<comment type="caution">
    <text evidence="8">The sequence shown here is derived from an EMBL/GenBank/DDBJ whole genome shotgun (WGS) entry which is preliminary data.</text>
</comment>
<dbReference type="Pfam" id="PF16741">
    <property type="entry name" value="mRNA_decap_C"/>
    <property type="match status" value="1"/>
</dbReference>
<dbReference type="GO" id="GO:0000932">
    <property type="term" value="C:P-body"/>
    <property type="evidence" value="ECO:0007669"/>
    <property type="project" value="TreeGrafter"/>
</dbReference>
<feature type="compositionally biased region" description="Low complexity" evidence="6">
    <location>
        <begin position="27"/>
        <end position="40"/>
    </location>
</feature>
<dbReference type="GO" id="GO:0031087">
    <property type="term" value="P:deadenylation-independent decapping of nuclear-transcribed mRNA"/>
    <property type="evidence" value="ECO:0007669"/>
    <property type="project" value="TreeGrafter"/>
</dbReference>
<sequence length="457" mass="51791">MQDDKQSSIVRPKAVPPMFTPVLTPNSQSSSSSSTMHSTTNRLSQQALTEIGTMIRKHDRDASRLYDCIGQVKVFSYNSNELRWENSPNIEGNLCVYEKQQIINNKTCPSYAFAIINGDKYLIQPITSDMVQHADKLRLFYEVARNDRREVFCLHFLTESECLRLHTLLTRCIHAIRTIEEQQQQQQQQQQQHQQQQARTIPFSVPIDSQTQLNGPITSTMPVQQTPTNVYRQQIPQQPIIVQNPTTPQFGSSRVIVNQTPTRLNASANIAGQQQQQQQINPYPPQMPIDLFHTNLTRSTPTVPSNQIEVPKPIEQTPFPPSPIPLTNGNNNNNNNNNNNTEDPTSSLKRLLNIRGQNALENLSLDDSSVFTKQQTQQQTLLDLMPPSAFEPITATPPSPVVAIGAERTKHRLSTQFAPIMSREHFRNVLIHLVQNDDHFLDIIYQACLTHPPTTSQ</sequence>
<comment type="similarity">
    <text evidence="2">Belongs to the DCP1 family.</text>
</comment>
<evidence type="ECO:0000313" key="9">
    <source>
        <dbReference type="EMBL" id="CAF3998579.1"/>
    </source>
</evidence>